<gene>
    <name evidence="2" type="ORF">D7I43_08345</name>
</gene>
<dbReference type="EMBL" id="RAQQ01000005">
    <property type="protein sequence ID" value="RKF27698.1"/>
    <property type="molecule type" value="Genomic_DNA"/>
</dbReference>
<proteinExistence type="predicted"/>
<organism evidence="2 3">
    <name type="scientific">Micromonospora globbae</name>
    <dbReference type="NCBI Taxonomy" id="1894969"/>
    <lineage>
        <taxon>Bacteria</taxon>
        <taxon>Bacillati</taxon>
        <taxon>Actinomycetota</taxon>
        <taxon>Actinomycetes</taxon>
        <taxon>Micromonosporales</taxon>
        <taxon>Micromonosporaceae</taxon>
        <taxon>Micromonospora</taxon>
    </lineage>
</organism>
<dbReference type="Proteomes" id="UP000285744">
    <property type="component" value="Unassembled WGS sequence"/>
</dbReference>
<feature type="region of interest" description="Disordered" evidence="1">
    <location>
        <begin position="1"/>
        <end position="60"/>
    </location>
</feature>
<accession>A0A420F427</accession>
<evidence type="ECO:0000256" key="1">
    <source>
        <dbReference type="SAM" id="MobiDB-lite"/>
    </source>
</evidence>
<dbReference type="Pfam" id="PF14013">
    <property type="entry name" value="MT0933_antitox"/>
    <property type="match status" value="1"/>
</dbReference>
<dbReference type="RefSeq" id="WP_120327841.1">
    <property type="nucleotide sequence ID" value="NZ_CP109307.1"/>
</dbReference>
<dbReference type="OrthoDB" id="3402428at2"/>
<dbReference type="AlphaFoldDB" id="A0A420F427"/>
<reference evidence="2 3" key="1">
    <citation type="journal article" date="2018" name="Int. J. Syst. Evol. Microbiol.">
        <title>Micromonospora globbae sp. nov., an endophytic actinomycete isolated from roots of Globba winitii C. H. Wright.</title>
        <authorList>
            <person name="Kuncharoen N."/>
            <person name="Pittayakhajonwut P."/>
            <person name="Tanasupawat S."/>
        </authorList>
    </citation>
    <scope>NUCLEOTIDE SEQUENCE [LARGE SCALE GENOMIC DNA]</scope>
    <source>
        <strain evidence="2 3">WPS1-2</strain>
    </source>
</reference>
<sequence>MGNFMDKAKDFAKKHDQQIDQGLRKAGEMADKRTGGKYKDRIDKAVDQAQTRTGGGDQAR</sequence>
<name>A0A420F427_9ACTN</name>
<protein>
    <submittedName>
        <fullName evidence="2">Antitoxin</fullName>
    </submittedName>
</protein>
<comment type="caution">
    <text evidence="2">The sequence shown here is derived from an EMBL/GenBank/DDBJ whole genome shotgun (WGS) entry which is preliminary data.</text>
</comment>
<feature type="compositionally biased region" description="Basic and acidic residues" evidence="1">
    <location>
        <begin position="1"/>
        <end position="46"/>
    </location>
</feature>
<evidence type="ECO:0000313" key="3">
    <source>
        <dbReference type="Proteomes" id="UP000285744"/>
    </source>
</evidence>
<evidence type="ECO:0000313" key="2">
    <source>
        <dbReference type="EMBL" id="RKF27698.1"/>
    </source>
</evidence>
<dbReference type="InterPro" id="IPR028037">
    <property type="entry name" value="Antitoxin_Rv0909/MT0933"/>
</dbReference>